<dbReference type="InterPro" id="IPR051925">
    <property type="entry name" value="RNA-binding_domain"/>
</dbReference>
<evidence type="ECO:0000256" key="1">
    <source>
        <dbReference type="ARBA" id="ARBA00022884"/>
    </source>
</evidence>
<dbReference type="InterPro" id="IPR035920">
    <property type="entry name" value="YhbY-like_sf"/>
</dbReference>
<dbReference type="NCBIfam" id="TIGR00253">
    <property type="entry name" value="RNA_bind_YhbY"/>
    <property type="match status" value="1"/>
</dbReference>
<accession>A0ABM9AGH0</accession>
<gene>
    <name evidence="4" type="primary">yhbY</name>
    <name evidence="4" type="ORF">SIN8267_02349</name>
</gene>
<evidence type="ECO:0000313" key="4">
    <source>
        <dbReference type="EMBL" id="CAH0992232.1"/>
    </source>
</evidence>
<dbReference type="Pfam" id="PF01985">
    <property type="entry name" value="CRS1_YhbY"/>
    <property type="match status" value="1"/>
</dbReference>
<dbReference type="InterPro" id="IPR017924">
    <property type="entry name" value="RNA-binding_YhbY"/>
</dbReference>
<dbReference type="PANTHER" id="PTHR40065:SF3">
    <property type="entry name" value="RNA-BINDING PROTEIN YHBY"/>
    <property type="match status" value="1"/>
</dbReference>
<evidence type="ECO:0000313" key="5">
    <source>
        <dbReference type="Proteomes" id="UP000838100"/>
    </source>
</evidence>
<comment type="caution">
    <text evidence="4">The sequence shown here is derived from an EMBL/GenBank/DDBJ whole genome shotgun (WGS) entry which is preliminary data.</text>
</comment>
<dbReference type="SUPFAM" id="SSF75471">
    <property type="entry name" value="YhbY-like"/>
    <property type="match status" value="1"/>
</dbReference>
<keyword evidence="1 2" id="KW-0694">RNA-binding</keyword>
<dbReference type="Proteomes" id="UP000838100">
    <property type="component" value="Unassembled WGS sequence"/>
</dbReference>
<dbReference type="RefSeq" id="WP_237444923.1">
    <property type="nucleotide sequence ID" value="NZ_CAKLPX010000002.1"/>
</dbReference>
<dbReference type="PANTHER" id="PTHR40065">
    <property type="entry name" value="RNA-BINDING PROTEIN YHBY"/>
    <property type="match status" value="1"/>
</dbReference>
<evidence type="ECO:0000256" key="2">
    <source>
        <dbReference type="PROSITE-ProRule" id="PRU00626"/>
    </source>
</evidence>
<organism evidence="4 5">
    <name type="scientific">Sinobacterium norvegicum</name>
    <dbReference type="NCBI Taxonomy" id="1641715"/>
    <lineage>
        <taxon>Bacteria</taxon>
        <taxon>Pseudomonadati</taxon>
        <taxon>Pseudomonadota</taxon>
        <taxon>Gammaproteobacteria</taxon>
        <taxon>Cellvibrionales</taxon>
        <taxon>Spongiibacteraceae</taxon>
        <taxon>Sinobacterium</taxon>
    </lineage>
</organism>
<proteinExistence type="predicted"/>
<sequence length="103" mass="11381">MSLSNSDKKHLRALGHKLKPIVTVAGKGLTDNVVTEIYRALDDHELIKVKLAVGEREVKQQVIEEMLAKTRAHLVQAIGHTVLLYRPAKKPNPKLSNLSPANS</sequence>
<dbReference type="SMART" id="SM01103">
    <property type="entry name" value="CRS1_YhbY"/>
    <property type="match status" value="1"/>
</dbReference>
<protein>
    <submittedName>
        <fullName evidence="4">RNA-binding protein YhbY</fullName>
    </submittedName>
</protein>
<dbReference type="PROSITE" id="PS51295">
    <property type="entry name" value="CRM"/>
    <property type="match status" value="1"/>
</dbReference>
<dbReference type="Gene3D" id="3.30.110.60">
    <property type="entry name" value="YhbY-like"/>
    <property type="match status" value="1"/>
</dbReference>
<name>A0ABM9AGH0_9GAMM</name>
<dbReference type="EMBL" id="CAKLPX010000002">
    <property type="protein sequence ID" value="CAH0992232.1"/>
    <property type="molecule type" value="Genomic_DNA"/>
</dbReference>
<keyword evidence="5" id="KW-1185">Reference proteome</keyword>
<evidence type="ECO:0000259" key="3">
    <source>
        <dbReference type="PROSITE" id="PS51295"/>
    </source>
</evidence>
<feature type="domain" description="CRM" evidence="3">
    <location>
        <begin position="1"/>
        <end position="97"/>
    </location>
</feature>
<reference evidence="4" key="1">
    <citation type="submission" date="2021-12" db="EMBL/GenBank/DDBJ databases">
        <authorList>
            <person name="Rodrigo-Torres L."/>
            <person name="Arahal R. D."/>
            <person name="Lucena T."/>
        </authorList>
    </citation>
    <scope>NUCLEOTIDE SEQUENCE</scope>
    <source>
        <strain evidence="4">CECT 8267</strain>
    </source>
</reference>
<dbReference type="InterPro" id="IPR001890">
    <property type="entry name" value="RNA-binding_CRM"/>
</dbReference>